<gene>
    <name evidence="2" type="ORF">A1QO_09975</name>
</gene>
<dbReference type="InterPro" id="IPR035919">
    <property type="entry name" value="EAL_sf"/>
</dbReference>
<sequence>MYRNTIEGVNHSATSFTPFTFSCQNFNVYSQLITLGVRHENIHPHGTVELLFRPENVDDVDLFYDELSLSEAMVKKFTIEQIDWMKLNKSALSERFKTIFMNIEPAALKEEQTSYRIASLVSQYRSVGVSLFIEITERSCEWDKIPFKKIKKLGVDLVLDDYQPSTHDHISINQFSSMFSVVKLCIDDYEISDLISIISQAVNENMRVIVERIEDKLQYSLVRDFFPFALMQGYYIDKPKIII</sequence>
<reference evidence="2 3" key="1">
    <citation type="journal article" date="2012" name="Science">
        <title>Ecological populations of bacteria act as socially cohesive units of antibiotic production and resistance.</title>
        <authorList>
            <person name="Cordero O.X."/>
            <person name="Wildschutte H."/>
            <person name="Kirkup B."/>
            <person name="Proehl S."/>
            <person name="Ngo L."/>
            <person name="Hussain F."/>
            <person name="Le Roux F."/>
            <person name="Mincer T."/>
            <person name="Polz M.F."/>
        </authorList>
    </citation>
    <scope>NUCLEOTIDE SEQUENCE [LARGE SCALE GENOMIC DNA]</scope>
    <source>
        <strain evidence="2 3">ZF-129</strain>
    </source>
</reference>
<name>A0A1E5BDX5_9VIBR</name>
<dbReference type="PROSITE" id="PS51257">
    <property type="entry name" value="PROKAR_LIPOPROTEIN"/>
    <property type="match status" value="1"/>
</dbReference>
<dbReference type="Proteomes" id="UP000094741">
    <property type="component" value="Unassembled WGS sequence"/>
</dbReference>
<dbReference type="PROSITE" id="PS50883">
    <property type="entry name" value="EAL"/>
    <property type="match status" value="1"/>
</dbReference>
<dbReference type="InterPro" id="IPR001633">
    <property type="entry name" value="EAL_dom"/>
</dbReference>
<dbReference type="Gene3D" id="3.20.20.450">
    <property type="entry name" value="EAL domain"/>
    <property type="match status" value="1"/>
</dbReference>
<dbReference type="STRING" id="1187848.A1QO_09975"/>
<protein>
    <recommendedName>
        <fullName evidence="1">EAL domain-containing protein</fullName>
    </recommendedName>
</protein>
<dbReference type="SUPFAM" id="SSF141868">
    <property type="entry name" value="EAL domain-like"/>
    <property type="match status" value="1"/>
</dbReference>
<dbReference type="Pfam" id="PF00563">
    <property type="entry name" value="EAL"/>
    <property type="match status" value="1"/>
</dbReference>
<evidence type="ECO:0000259" key="1">
    <source>
        <dbReference type="PROSITE" id="PS50883"/>
    </source>
</evidence>
<evidence type="ECO:0000313" key="2">
    <source>
        <dbReference type="EMBL" id="OEE33271.1"/>
    </source>
</evidence>
<organism evidence="2 3">
    <name type="scientific">Vibrio genomosp. F10 str. ZF-129</name>
    <dbReference type="NCBI Taxonomy" id="1187848"/>
    <lineage>
        <taxon>Bacteria</taxon>
        <taxon>Pseudomonadati</taxon>
        <taxon>Pseudomonadota</taxon>
        <taxon>Gammaproteobacteria</taxon>
        <taxon>Vibrionales</taxon>
        <taxon>Vibrionaceae</taxon>
        <taxon>Vibrio</taxon>
    </lineage>
</organism>
<accession>A0A1E5BDX5</accession>
<dbReference type="EMBL" id="AJYQ02000105">
    <property type="protein sequence ID" value="OEE33271.1"/>
    <property type="molecule type" value="Genomic_DNA"/>
</dbReference>
<dbReference type="RefSeq" id="WP_017041048.1">
    <property type="nucleotide sequence ID" value="NZ_AJYQ02000105.1"/>
</dbReference>
<proteinExistence type="predicted"/>
<dbReference type="AlphaFoldDB" id="A0A1E5BDX5"/>
<evidence type="ECO:0000313" key="3">
    <source>
        <dbReference type="Proteomes" id="UP000094741"/>
    </source>
</evidence>
<comment type="caution">
    <text evidence="2">The sequence shown here is derived from an EMBL/GenBank/DDBJ whole genome shotgun (WGS) entry which is preliminary data.</text>
</comment>
<feature type="domain" description="EAL" evidence="1">
    <location>
        <begin position="1"/>
        <end position="243"/>
    </location>
</feature>
<dbReference type="OrthoDB" id="5894408at2"/>